<evidence type="ECO:0000313" key="2">
    <source>
        <dbReference type="Proteomes" id="UP000009145"/>
    </source>
</evidence>
<keyword evidence="2" id="KW-1185">Reference proteome</keyword>
<reference evidence="1 2" key="1">
    <citation type="journal article" date="2012" name="J. Bacteriol.">
        <title>Complete genome sequences of Methylophaga sp. strain JAM1 and Methylophaga sp. strain JAM7.</title>
        <authorList>
            <person name="Villeneuve C."/>
            <person name="Martineau C."/>
            <person name="Mauffrey F."/>
            <person name="Villemur R."/>
        </authorList>
    </citation>
    <scope>NUCLEOTIDE SEQUENCE [LARGE SCALE GENOMIC DNA]</scope>
    <source>
        <strain evidence="1 2">JAM7</strain>
    </source>
</reference>
<protein>
    <submittedName>
        <fullName evidence="1">Uncharacterized protein</fullName>
    </submittedName>
</protein>
<dbReference type="KEGG" id="mec:Q7C_2697"/>
<sequence length="51" mass="5885">MLNRHRLAKYLLDTINKPYRPNVTASDAQENIIRIKLACQAAIVTRYLTRG</sequence>
<gene>
    <name evidence="1" type="ordered locus">Q7C_2697</name>
</gene>
<dbReference type="EMBL" id="CP003380">
    <property type="protein sequence ID" value="AFJ03817.1"/>
    <property type="molecule type" value="Genomic_DNA"/>
</dbReference>
<name>I1YLM4_METFJ</name>
<dbReference type="AlphaFoldDB" id="I1YLM4"/>
<dbReference type="HOGENOM" id="CLU_3100690_0_0_6"/>
<accession>I1YLM4</accession>
<proteinExistence type="predicted"/>
<dbReference type="STRING" id="754477.Q7C_2697"/>
<dbReference type="Proteomes" id="UP000009145">
    <property type="component" value="Chromosome"/>
</dbReference>
<organism evidence="1 2">
    <name type="scientific">Methylophaga frappieri (strain ATCC BAA-2434 / DSM 25690 / JAM7)</name>
    <dbReference type="NCBI Taxonomy" id="754477"/>
    <lineage>
        <taxon>Bacteria</taxon>
        <taxon>Pseudomonadati</taxon>
        <taxon>Pseudomonadota</taxon>
        <taxon>Gammaproteobacteria</taxon>
        <taxon>Thiotrichales</taxon>
        <taxon>Piscirickettsiaceae</taxon>
        <taxon>Methylophaga</taxon>
    </lineage>
</organism>
<evidence type="ECO:0000313" key="1">
    <source>
        <dbReference type="EMBL" id="AFJ03817.1"/>
    </source>
</evidence>